<dbReference type="Pfam" id="PF03100">
    <property type="entry name" value="CcmE"/>
    <property type="match status" value="1"/>
</dbReference>
<sequence>MSDIAGRQPSAAPSVAKGPSIAKTMSQRKKKRLYLVLGALAVLGIAVALMLVAFSQDIRFFRTPADLTETDMTSGSRFRLGGLVEEESVKRDGTQLRFVVTDTLKTVPVFFDGIVPDLFREGQGVVIEGRFDQNGVFQADSVLAKHDENYVPKDLADSLKAKGVWKETE</sequence>
<evidence type="ECO:0000256" key="7">
    <source>
        <dbReference type="ARBA" id="ARBA00022989"/>
    </source>
</evidence>
<keyword evidence="4 10" id="KW-0479">Metal-binding</keyword>
<keyword evidence="7 10" id="KW-1133">Transmembrane helix</keyword>
<dbReference type="InterPro" id="IPR036127">
    <property type="entry name" value="CcmE-like_sf"/>
</dbReference>
<dbReference type="NCBIfam" id="NF009731">
    <property type="entry name" value="PRK13254.1-5"/>
    <property type="match status" value="1"/>
</dbReference>
<keyword evidence="8 10" id="KW-0408">Iron</keyword>
<evidence type="ECO:0000256" key="11">
    <source>
        <dbReference type="SAM" id="MobiDB-lite"/>
    </source>
</evidence>
<dbReference type="EMBL" id="BAAADE010000001">
    <property type="protein sequence ID" value="GAA0591405.1"/>
    <property type="molecule type" value="Genomic_DNA"/>
</dbReference>
<feature type="transmembrane region" description="Helical" evidence="12">
    <location>
        <begin position="33"/>
        <end position="54"/>
    </location>
</feature>
<comment type="similarity">
    <text evidence="10">Belongs to the CcmE/CycJ family.</text>
</comment>
<comment type="caution">
    <text evidence="13">The sequence shown here is derived from an EMBL/GenBank/DDBJ whole genome shotgun (WGS) entry which is preliminary data.</text>
</comment>
<accession>A0ABP3QI56</accession>
<dbReference type="PANTHER" id="PTHR34128:SF2">
    <property type="entry name" value="CYTOCHROME C-TYPE BIOGENESIS PROTEIN CCME HOMOLOG, MITOCHONDRIAL"/>
    <property type="match status" value="1"/>
</dbReference>
<feature type="region of interest" description="Disordered" evidence="11">
    <location>
        <begin position="1"/>
        <end position="22"/>
    </location>
</feature>
<dbReference type="InterPro" id="IPR004329">
    <property type="entry name" value="CcmE"/>
</dbReference>
<keyword evidence="14" id="KW-1185">Reference proteome</keyword>
<name>A0ABP3QI56_9HYPH</name>
<feature type="binding site" description="axial binding residue" evidence="10">
    <location>
        <position position="150"/>
    </location>
    <ligand>
        <name>heme</name>
        <dbReference type="ChEBI" id="CHEBI:30413"/>
    </ligand>
    <ligandPart>
        <name>Fe</name>
        <dbReference type="ChEBI" id="CHEBI:18248"/>
    </ligandPart>
</feature>
<evidence type="ECO:0000256" key="12">
    <source>
        <dbReference type="SAM" id="Phobius"/>
    </source>
</evidence>
<dbReference type="PANTHER" id="PTHR34128">
    <property type="entry name" value="CYTOCHROME C-TYPE BIOGENESIS PROTEIN CCME HOMOLOG, MITOCHONDRIAL"/>
    <property type="match status" value="1"/>
</dbReference>
<proteinExistence type="inferred from homology"/>
<keyword evidence="2 10" id="KW-0349">Heme</keyword>
<evidence type="ECO:0000256" key="9">
    <source>
        <dbReference type="ARBA" id="ARBA00023136"/>
    </source>
</evidence>
<evidence type="ECO:0000256" key="8">
    <source>
        <dbReference type="ARBA" id="ARBA00023004"/>
    </source>
</evidence>
<evidence type="ECO:0000256" key="1">
    <source>
        <dbReference type="ARBA" id="ARBA00004370"/>
    </source>
</evidence>
<feature type="binding site" description="covalent" evidence="10">
    <location>
        <position position="146"/>
    </location>
    <ligand>
        <name>heme</name>
        <dbReference type="ChEBI" id="CHEBI:30413"/>
    </ligand>
</feature>
<dbReference type="SUPFAM" id="SSF82093">
    <property type="entry name" value="Heme chaperone CcmE"/>
    <property type="match status" value="1"/>
</dbReference>
<evidence type="ECO:0000256" key="2">
    <source>
        <dbReference type="ARBA" id="ARBA00022617"/>
    </source>
</evidence>
<keyword evidence="3 10" id="KW-0812">Transmembrane</keyword>
<keyword evidence="5 10" id="KW-0201">Cytochrome c-type biogenesis</keyword>
<evidence type="ECO:0000313" key="14">
    <source>
        <dbReference type="Proteomes" id="UP001424441"/>
    </source>
</evidence>
<evidence type="ECO:0000256" key="5">
    <source>
        <dbReference type="ARBA" id="ARBA00022748"/>
    </source>
</evidence>
<evidence type="ECO:0000313" key="13">
    <source>
        <dbReference type="EMBL" id="GAA0591405.1"/>
    </source>
</evidence>
<comment type="subcellular location">
    <subcellularLocation>
        <location evidence="10">Cell membrane</location>
        <topology evidence="10">Single-pass type II membrane protein</topology>
    </subcellularLocation>
    <subcellularLocation>
        <location evidence="1">Membrane</location>
    </subcellularLocation>
</comment>
<keyword evidence="6 10" id="KW-0735">Signal-anchor</keyword>
<evidence type="ECO:0000256" key="4">
    <source>
        <dbReference type="ARBA" id="ARBA00022723"/>
    </source>
</evidence>
<keyword evidence="10" id="KW-1003">Cell membrane</keyword>
<evidence type="ECO:0000256" key="6">
    <source>
        <dbReference type="ARBA" id="ARBA00022968"/>
    </source>
</evidence>
<dbReference type="HAMAP" id="MF_01959">
    <property type="entry name" value="CcmE"/>
    <property type="match status" value="1"/>
</dbReference>
<keyword evidence="9 10" id="KW-0472">Membrane</keyword>
<feature type="topological domain" description="Extracellular" evidence="10">
    <location>
        <begin position="54"/>
        <end position="169"/>
    </location>
</feature>
<reference evidence="14" key="1">
    <citation type="journal article" date="2019" name="Int. J. Syst. Evol. Microbiol.">
        <title>The Global Catalogue of Microorganisms (GCM) 10K type strain sequencing project: providing services to taxonomists for standard genome sequencing and annotation.</title>
        <authorList>
            <consortium name="The Broad Institute Genomics Platform"/>
            <consortium name="The Broad Institute Genome Sequencing Center for Infectious Disease"/>
            <person name="Wu L."/>
            <person name="Ma J."/>
        </authorList>
    </citation>
    <scope>NUCLEOTIDE SEQUENCE [LARGE SCALE GENOMIC DNA]</scope>
    <source>
        <strain evidence="14">JCM 15115</strain>
    </source>
</reference>
<dbReference type="NCBIfam" id="NF009727">
    <property type="entry name" value="PRK13254.1-1"/>
    <property type="match status" value="1"/>
</dbReference>
<dbReference type="Proteomes" id="UP001424441">
    <property type="component" value="Unassembled WGS sequence"/>
</dbReference>
<gene>
    <name evidence="10 13" type="primary">ccmE</name>
    <name evidence="10" type="synonym">cycJ</name>
    <name evidence="13" type="ORF">GCM10008943_03030</name>
</gene>
<evidence type="ECO:0000256" key="10">
    <source>
        <dbReference type="HAMAP-Rule" id="MF_01959"/>
    </source>
</evidence>
<protein>
    <recommendedName>
        <fullName evidence="10">Cytochrome c-type biogenesis protein CcmE</fullName>
    </recommendedName>
    <alternativeName>
        <fullName evidence="10">Cytochrome c maturation protein E</fullName>
    </alternativeName>
    <alternativeName>
        <fullName evidence="10">Heme chaperone CcmE</fullName>
    </alternativeName>
</protein>
<dbReference type="Gene3D" id="2.40.50.140">
    <property type="entry name" value="Nucleic acid-binding proteins"/>
    <property type="match status" value="1"/>
</dbReference>
<evidence type="ECO:0000256" key="3">
    <source>
        <dbReference type="ARBA" id="ARBA00022692"/>
    </source>
</evidence>
<dbReference type="InterPro" id="IPR012340">
    <property type="entry name" value="NA-bd_OB-fold"/>
</dbReference>
<feature type="topological domain" description="Cytoplasmic" evidence="10">
    <location>
        <begin position="1"/>
        <end position="32"/>
    </location>
</feature>
<comment type="function">
    <text evidence="10">Heme chaperone required for the biogenesis of c-type cytochromes. Transiently binds heme delivered by CcmC and transfers the heme to apo-cytochromes in a process facilitated by CcmF and CcmH.</text>
</comment>
<organism evidence="13 14">
    <name type="scientific">Paenochrobactrum glaciei</name>
    <dbReference type="NCBI Taxonomy" id="486407"/>
    <lineage>
        <taxon>Bacteria</taxon>
        <taxon>Pseudomonadati</taxon>
        <taxon>Pseudomonadota</taxon>
        <taxon>Alphaproteobacteria</taxon>
        <taxon>Hyphomicrobiales</taxon>
        <taxon>Brucellaceae</taxon>
        <taxon>Paenochrobactrum</taxon>
    </lineage>
</organism>